<evidence type="ECO:0000313" key="2">
    <source>
        <dbReference type="EMBL" id="CAG8535447.1"/>
    </source>
</evidence>
<accession>A0A9N9AJQ1</accession>
<keyword evidence="3" id="KW-1185">Reference proteome</keyword>
<feature type="domain" description="Replication factor A C-terminal" evidence="1">
    <location>
        <begin position="9"/>
        <end position="84"/>
    </location>
</feature>
<dbReference type="InterPro" id="IPR013955">
    <property type="entry name" value="Rep_factor-A_C"/>
</dbReference>
<name>A0A9N9AJQ1_9GLOM</name>
<dbReference type="Pfam" id="PF08646">
    <property type="entry name" value="Rep_fac-A_C"/>
    <property type="match status" value="1"/>
</dbReference>
<sequence>MSRNIQCPIIKVIRQKEFIYPACKECSKKPELLPVKDKLSLNSITCDRCKVTCNTLDLTYRYRLCLLISIDDDYLQRVLMKFLDVRQPNLIISKINHYWI</sequence>
<organism evidence="2 3">
    <name type="scientific">Diversispora eburnea</name>
    <dbReference type="NCBI Taxonomy" id="1213867"/>
    <lineage>
        <taxon>Eukaryota</taxon>
        <taxon>Fungi</taxon>
        <taxon>Fungi incertae sedis</taxon>
        <taxon>Mucoromycota</taxon>
        <taxon>Glomeromycotina</taxon>
        <taxon>Glomeromycetes</taxon>
        <taxon>Diversisporales</taxon>
        <taxon>Diversisporaceae</taxon>
        <taxon>Diversispora</taxon>
    </lineage>
</organism>
<protein>
    <submittedName>
        <fullName evidence="2">60_t:CDS:1</fullName>
    </submittedName>
</protein>
<dbReference type="OrthoDB" id="2437150at2759"/>
<dbReference type="AlphaFoldDB" id="A0A9N9AJQ1"/>
<dbReference type="EMBL" id="CAJVPK010000642">
    <property type="protein sequence ID" value="CAG8535447.1"/>
    <property type="molecule type" value="Genomic_DNA"/>
</dbReference>
<gene>
    <name evidence="2" type="ORF">DEBURN_LOCUS6349</name>
</gene>
<proteinExistence type="predicted"/>
<comment type="caution">
    <text evidence="2">The sequence shown here is derived from an EMBL/GenBank/DDBJ whole genome shotgun (WGS) entry which is preliminary data.</text>
</comment>
<dbReference type="Gene3D" id="2.40.50.140">
    <property type="entry name" value="Nucleic acid-binding proteins"/>
    <property type="match status" value="1"/>
</dbReference>
<evidence type="ECO:0000259" key="1">
    <source>
        <dbReference type="Pfam" id="PF08646"/>
    </source>
</evidence>
<dbReference type="Proteomes" id="UP000789706">
    <property type="component" value="Unassembled WGS sequence"/>
</dbReference>
<reference evidence="2" key="1">
    <citation type="submission" date="2021-06" db="EMBL/GenBank/DDBJ databases">
        <authorList>
            <person name="Kallberg Y."/>
            <person name="Tangrot J."/>
            <person name="Rosling A."/>
        </authorList>
    </citation>
    <scope>NUCLEOTIDE SEQUENCE</scope>
    <source>
        <strain evidence="2">AZ414A</strain>
    </source>
</reference>
<dbReference type="InterPro" id="IPR012340">
    <property type="entry name" value="NA-bd_OB-fold"/>
</dbReference>
<evidence type="ECO:0000313" key="3">
    <source>
        <dbReference type="Proteomes" id="UP000789706"/>
    </source>
</evidence>